<dbReference type="GO" id="GO:0003697">
    <property type="term" value="F:single-stranded DNA binding"/>
    <property type="evidence" value="ECO:0007669"/>
    <property type="project" value="TreeGrafter"/>
</dbReference>
<dbReference type="GO" id="GO:0000794">
    <property type="term" value="C:condensed nuclear chromosome"/>
    <property type="evidence" value="ECO:0007669"/>
    <property type="project" value="InterPro"/>
</dbReference>
<dbReference type="InterPro" id="IPR039991">
    <property type="entry name" value="SHOC1"/>
</dbReference>
<dbReference type="GO" id="GO:0016887">
    <property type="term" value="F:ATP hydrolysis activity"/>
    <property type="evidence" value="ECO:0007669"/>
    <property type="project" value="InterPro"/>
</dbReference>
<feature type="region of interest" description="Disordered" evidence="1">
    <location>
        <begin position="606"/>
        <end position="634"/>
    </location>
</feature>
<protein>
    <recommendedName>
        <fullName evidence="4">Protein shortage in chiasmata 1 ortholog</fullName>
    </recommendedName>
</protein>
<sequence>MFSVVQYRAIDYVYEASVKQKLAMNWLGLPVPYHLEGTDLYPHTGTLPEVIYRTPWTRGTVISACKLVINGSILEDVMTNGQPDLQEKFRVSPFLRWDPAEVVPSSNPASQADLAMGETLWPLDGTGKETAPNPWDETFSKATGELLDPGNQPNGESGSSLWPCLKMSDLRIKEEVLFVDRLLRFRQRLPQLQAMLGRLKTLTVPDPLLAPSRNGLSEDLLFRYCLPFEVTPVPDTENHGPCFTEEFSQEPVFHEEFLMLPVELEYCHPKRQDSTSPIRELQESLQIVPESIEKSPSCLDLLRKDTPASLWVSMEVSCFETSPGKDTTGGQSIPLNPTHPVHCRLYTQLETDLPLTPPCPCPCQPQPSPAQARLSCTALPAEQLSPVYRLRLVTDSTRQGMEEALWKAEKHLHVVLALLLAEPQTCDPTVQYQPLSEAFKLMTIEGGRHVTTARGQGYGAHPNPYASFTEITDGPASCHSEILETLSKDHSEFAETMAANLCDSTEPMAAVTELFLPLSFSQIDDILRECNGDTDCPGQPITPAQIKDKPVPCAVTQAPGLSCQETRKMEQRVAMEKADTNQGAKPNPAGGLERGGRFFPVQEERDVHKHTHTRPFIKDPPSSCPGSRPKEDLDPLSTFIMMRSQQKTRVSTVPQNFSCGGQTRPEPKMAPEPKEELKPRVDLKPDRVASAGRGSDVRAQETSSQTRPDDTDNSHVVHVQASESQRRAYLQLEAVTSLCLSSARRLGLCANACRDFSALTSDHTHFLLKQQQKQLSTSMRQGESSEKNVPLYTQVALIHLLVTARDLLLKCDLNTAVEYLERAKETNMDTCLGDLWTKLRVVQYLSQSNKEPNPKIVELQQQMRAWMQRNRTQRPCPNALVITTVDSDSVRAILVDSLSHITGVPVSAVCPEENSSKLDSMRVKESLQRCWCVVVCGQHIGPDFPWQCFSLVVEYDQVAPSAWATVCRERNISHMSVQTTLPRCEGDPTDPSLELDISFTLLVTEGLLNYRSLLQMLESTFNMTVLERDYPHSLKMLGGTSHYCVITVDESTAVIIQELEELWMERSSESFVLRMTALSLQYSCCWVIFYCTEGQGSGYSFNSEVFNKLVLIYSAFVLFGLKSEDLDVKVLISAGDSDLARWIARISNQTLMSSGRDPLTWLDRDWLSMMPSEEEKCLALFPSVNPLVAQLMLRRAPSLQWLLRATFSELQELLPEIPYKVIKLFSDTTALYKLNVSHSPPNSPAGVTQRGTGLPSTPWGIGTEDLYARPVGGERDQGDVVCGYEGVSLKETAWSFGATQNPATGSSLVGRPSLRHGDSSQRPGGASGTQPTHLTLPIPAGSQWNGKPSPFGHSTRPTIGAPCEYRGEASILPEFGGCLRSRPDRKRSADSIEHEERNAGLPQLKKGKLTYEKVPGRSDGQTRLTFF</sequence>
<feature type="region of interest" description="Disordered" evidence="1">
    <location>
        <begin position="1299"/>
        <end position="1354"/>
    </location>
</feature>
<keyword evidence="3" id="KW-1185">Reference proteome</keyword>
<proteinExistence type="predicted"/>
<dbReference type="Proteomes" id="UP001221898">
    <property type="component" value="Unassembled WGS sequence"/>
</dbReference>
<name>A0AAD7W1I0_9TELE</name>
<feature type="compositionally biased region" description="Polar residues" evidence="1">
    <location>
        <begin position="646"/>
        <end position="661"/>
    </location>
</feature>
<dbReference type="Pfam" id="PF17825">
    <property type="entry name" value="DUF5587"/>
    <property type="match status" value="2"/>
</dbReference>
<feature type="compositionally biased region" description="Basic and acidic residues" evidence="1">
    <location>
        <begin position="665"/>
        <end position="687"/>
    </location>
</feature>
<organism evidence="2 3">
    <name type="scientific">Aldrovandia affinis</name>
    <dbReference type="NCBI Taxonomy" id="143900"/>
    <lineage>
        <taxon>Eukaryota</taxon>
        <taxon>Metazoa</taxon>
        <taxon>Chordata</taxon>
        <taxon>Craniata</taxon>
        <taxon>Vertebrata</taxon>
        <taxon>Euteleostomi</taxon>
        <taxon>Actinopterygii</taxon>
        <taxon>Neopterygii</taxon>
        <taxon>Teleostei</taxon>
        <taxon>Notacanthiformes</taxon>
        <taxon>Halosauridae</taxon>
        <taxon>Aldrovandia</taxon>
    </lineage>
</organism>
<feature type="compositionally biased region" description="Polar residues" evidence="1">
    <location>
        <begin position="1240"/>
        <end position="1255"/>
    </location>
</feature>
<dbReference type="PANTHER" id="PTHR35668:SF1">
    <property type="entry name" value="PROTEIN SHORTAGE IN CHIASMATA 1 ORTHOLOG"/>
    <property type="match status" value="1"/>
</dbReference>
<feature type="region of interest" description="Disordered" evidence="1">
    <location>
        <begin position="646"/>
        <end position="715"/>
    </location>
</feature>
<evidence type="ECO:0008006" key="4">
    <source>
        <dbReference type="Google" id="ProtNLM"/>
    </source>
</evidence>
<feature type="region of interest" description="Disordered" evidence="1">
    <location>
        <begin position="1240"/>
        <end position="1259"/>
    </location>
</feature>
<reference evidence="2" key="1">
    <citation type="journal article" date="2023" name="Science">
        <title>Genome structures resolve the early diversification of teleost fishes.</title>
        <authorList>
            <person name="Parey E."/>
            <person name="Louis A."/>
            <person name="Montfort J."/>
            <person name="Bouchez O."/>
            <person name="Roques C."/>
            <person name="Iampietro C."/>
            <person name="Lluch J."/>
            <person name="Castinel A."/>
            <person name="Donnadieu C."/>
            <person name="Desvignes T."/>
            <person name="Floi Bucao C."/>
            <person name="Jouanno E."/>
            <person name="Wen M."/>
            <person name="Mejri S."/>
            <person name="Dirks R."/>
            <person name="Jansen H."/>
            <person name="Henkel C."/>
            <person name="Chen W.J."/>
            <person name="Zahm M."/>
            <person name="Cabau C."/>
            <person name="Klopp C."/>
            <person name="Thompson A.W."/>
            <person name="Robinson-Rechavi M."/>
            <person name="Braasch I."/>
            <person name="Lecointre G."/>
            <person name="Bobe J."/>
            <person name="Postlethwait J.H."/>
            <person name="Berthelot C."/>
            <person name="Roest Crollius H."/>
            <person name="Guiguen Y."/>
        </authorList>
    </citation>
    <scope>NUCLEOTIDE SEQUENCE</scope>
    <source>
        <strain evidence="2">NC1722</strain>
    </source>
</reference>
<feature type="region of interest" description="Disordered" evidence="1">
    <location>
        <begin position="577"/>
        <end position="596"/>
    </location>
</feature>
<evidence type="ECO:0000313" key="2">
    <source>
        <dbReference type="EMBL" id="KAJ8372976.1"/>
    </source>
</evidence>
<dbReference type="PANTHER" id="PTHR35668">
    <property type="entry name" value="PROTEIN SHORTAGE IN CHIASMATA 1 ORTHOLOG"/>
    <property type="match status" value="1"/>
</dbReference>
<evidence type="ECO:0000256" key="1">
    <source>
        <dbReference type="SAM" id="MobiDB-lite"/>
    </source>
</evidence>
<evidence type="ECO:0000313" key="3">
    <source>
        <dbReference type="Proteomes" id="UP001221898"/>
    </source>
</evidence>
<accession>A0AAD7W1I0</accession>
<gene>
    <name evidence="2" type="ORF">AAFF_G00272570</name>
</gene>
<dbReference type="EMBL" id="JAINUG010000378">
    <property type="protein sequence ID" value="KAJ8372976.1"/>
    <property type="molecule type" value="Genomic_DNA"/>
</dbReference>
<dbReference type="GO" id="GO:0000712">
    <property type="term" value="P:resolution of meiotic recombination intermediates"/>
    <property type="evidence" value="ECO:0007669"/>
    <property type="project" value="InterPro"/>
</dbReference>
<feature type="compositionally biased region" description="Basic and acidic residues" evidence="1">
    <location>
        <begin position="1386"/>
        <end position="1398"/>
    </location>
</feature>
<feature type="region of interest" description="Disordered" evidence="1">
    <location>
        <begin position="1375"/>
        <end position="1401"/>
    </location>
</feature>
<comment type="caution">
    <text evidence="2">The sequence shown here is derived from an EMBL/GenBank/DDBJ whole genome shotgun (WGS) entry which is preliminary data.</text>
</comment>